<evidence type="ECO:0000313" key="1">
    <source>
        <dbReference type="EMBL" id="TWU19122.1"/>
    </source>
</evidence>
<organism evidence="1 2">
    <name type="scientific">Allorhodopirellula heiligendammensis</name>
    <dbReference type="NCBI Taxonomy" id="2714739"/>
    <lineage>
        <taxon>Bacteria</taxon>
        <taxon>Pseudomonadati</taxon>
        <taxon>Planctomycetota</taxon>
        <taxon>Planctomycetia</taxon>
        <taxon>Pirellulales</taxon>
        <taxon>Pirellulaceae</taxon>
        <taxon>Allorhodopirellula</taxon>
    </lineage>
</organism>
<reference evidence="1 2" key="1">
    <citation type="journal article" date="2020" name="Antonie Van Leeuwenhoek">
        <title>Rhodopirellula heiligendammensis sp. nov., Rhodopirellula pilleata sp. nov., and Rhodopirellula solitaria sp. nov. isolated from natural or artificial marine surfaces in Northern Germany and California, USA, and emended description of the genus Rhodopirellula.</title>
        <authorList>
            <person name="Kallscheuer N."/>
            <person name="Wiegand S."/>
            <person name="Jogler M."/>
            <person name="Boedeker C."/>
            <person name="Peeters S.H."/>
            <person name="Rast P."/>
            <person name="Heuer A."/>
            <person name="Jetten M.S.M."/>
            <person name="Rohde M."/>
            <person name="Jogler C."/>
        </authorList>
    </citation>
    <scope>NUCLEOTIDE SEQUENCE [LARGE SCALE GENOMIC DNA]</scope>
    <source>
        <strain evidence="1 2">Poly21</strain>
    </source>
</reference>
<proteinExistence type="predicted"/>
<sequence length="407" mass="44032">MDSDKRSEQRRHRCSCSRRMQITRLLGANYLKLGAGVSIFISSWGGVSGFAVAEETQESVQTTSRAPASEIRLKSMGSTISFTPINRPIDAVSRTKVSQHHLSKIQLDPMTGGTNRVFDQPVVVAAEPASVDQVAASQHEPIADDMNTWQDESAGETNEVRRDLAEVDSNLATHSNHPRILSIRRMDNPNMGRSAQPTDELAPVADVPQPKTVVAAPPGSGMPPSILVESLEIKVESEAVEASSSVVSGAANVSTTEADPIASLPLLPIPNRQWVAAETSETVAPVSGMQRRQRVPLSAPPSISVAQVNRLSTMHPTTTVRARPAGYVRPAEAADRMPEKVTRSLDATALMMKAIRDRYPDAHVVLANSDNQLVAQGSCRDRKQATAIMRLIRSQLLIPVDDQLVVR</sequence>
<gene>
    <name evidence="1" type="ORF">Poly21_12930</name>
</gene>
<name>A0A5C6C4U8_9BACT</name>
<dbReference type="EMBL" id="SJPU01000001">
    <property type="protein sequence ID" value="TWU19122.1"/>
    <property type="molecule type" value="Genomic_DNA"/>
</dbReference>
<protein>
    <submittedName>
        <fullName evidence="1">Uncharacterized protein</fullName>
    </submittedName>
</protein>
<evidence type="ECO:0000313" key="2">
    <source>
        <dbReference type="Proteomes" id="UP000319908"/>
    </source>
</evidence>
<accession>A0A5C6C4U8</accession>
<keyword evidence="2" id="KW-1185">Reference proteome</keyword>
<dbReference type="OrthoDB" id="292141at2"/>
<comment type="caution">
    <text evidence="1">The sequence shown here is derived from an EMBL/GenBank/DDBJ whole genome shotgun (WGS) entry which is preliminary data.</text>
</comment>
<dbReference type="Proteomes" id="UP000319908">
    <property type="component" value="Unassembled WGS sequence"/>
</dbReference>
<dbReference type="AlphaFoldDB" id="A0A5C6C4U8"/>